<dbReference type="PANTHER" id="PTHR13369:SF0">
    <property type="entry name" value="GLUTATHIONE S-TRANSFERASE C-TERMINAL DOMAIN-CONTAINING PROTEIN"/>
    <property type="match status" value="1"/>
</dbReference>
<keyword evidence="4" id="KW-1185">Reference proteome</keyword>
<name>A0A4D9CVM4_9STRA</name>
<feature type="region of interest" description="Disordered" evidence="1">
    <location>
        <begin position="460"/>
        <end position="516"/>
    </location>
</feature>
<reference evidence="3 4" key="1">
    <citation type="submission" date="2019-01" db="EMBL/GenBank/DDBJ databases">
        <title>Nuclear Genome Assembly of the Microalgal Biofuel strain Nannochloropsis salina CCMP1776.</title>
        <authorList>
            <person name="Hovde B."/>
        </authorList>
    </citation>
    <scope>NUCLEOTIDE SEQUENCE [LARGE SCALE GENOMIC DNA]</scope>
    <source>
        <strain evidence="3 4">CCMP1776</strain>
    </source>
</reference>
<dbReference type="EMBL" id="SDOX01000049">
    <property type="protein sequence ID" value="TFJ83282.1"/>
    <property type="molecule type" value="Genomic_DNA"/>
</dbReference>
<evidence type="ECO:0000259" key="2">
    <source>
        <dbReference type="Pfam" id="PF13847"/>
    </source>
</evidence>
<dbReference type="SUPFAM" id="SSF53335">
    <property type="entry name" value="S-adenosyl-L-methionine-dependent methyltransferases"/>
    <property type="match status" value="1"/>
</dbReference>
<sequence>MLSQLSASLELKQIHKEHKARQLVRRRKALAIHRIAITQSLLYSDIDCDEDRDSPLDSLSIVNAGSHNKTTIDSSLSASIEWLNIDQSLDPLYGGQLHRTPRGYHKRQQLESLYTLLSDLLPTYPSPHVVDFGCGSGNSSLALAALLPACHFTLLDEKPVAIALAKQRVMKAGLTNVSFFVGDVGAWNGPFNLGLGLHCCGSLTDRIQIQCLVQKAAYILVPCCLGKIVSRPGNVQYPRSVWMRRRLRRATTGLITSGGVVNDLDDRNECSLPSAVKRNCTGAQSERKEEGAGAWRNGDAFGTQMEEKHGKTTTICASDGRYPELAADNSNQGDSAAIDCPAPRSDVFMSSYAILASAADHQSDYHAEDRITKHLLEVDRQQAAREEVPGYCVYLTHLTPLTCSEKNIVLVGTPPGWGGGKGGLPDSKEAPLFQKACEKGNSNVENVRTHLERLAQAAMDKHQAVDSARADARLGRVTRERQGRECHRASRADRRLRRAQQGPLSTELSFQRRSGK</sequence>
<accession>A0A4D9CVM4</accession>
<dbReference type="AlphaFoldDB" id="A0A4D9CVM4"/>
<feature type="domain" description="Methyltransferase" evidence="2">
    <location>
        <begin position="128"/>
        <end position="186"/>
    </location>
</feature>
<proteinExistence type="predicted"/>
<organism evidence="3 4">
    <name type="scientific">Nannochloropsis salina CCMP1776</name>
    <dbReference type="NCBI Taxonomy" id="1027361"/>
    <lineage>
        <taxon>Eukaryota</taxon>
        <taxon>Sar</taxon>
        <taxon>Stramenopiles</taxon>
        <taxon>Ochrophyta</taxon>
        <taxon>Eustigmatophyceae</taxon>
        <taxon>Eustigmatales</taxon>
        <taxon>Monodopsidaceae</taxon>
        <taxon>Microchloropsis</taxon>
        <taxon>Microchloropsis salina</taxon>
    </lineage>
</organism>
<dbReference type="OrthoDB" id="206598at2759"/>
<dbReference type="InterPro" id="IPR029063">
    <property type="entry name" value="SAM-dependent_MTases_sf"/>
</dbReference>
<dbReference type="Gene3D" id="3.40.50.150">
    <property type="entry name" value="Vaccinia Virus protein VP39"/>
    <property type="match status" value="1"/>
</dbReference>
<dbReference type="Pfam" id="PF13847">
    <property type="entry name" value="Methyltransf_31"/>
    <property type="match status" value="1"/>
</dbReference>
<gene>
    <name evidence="3" type="ORF">NSK_005443</name>
</gene>
<dbReference type="CDD" id="cd02440">
    <property type="entry name" value="AdoMet_MTases"/>
    <property type="match status" value="1"/>
</dbReference>
<dbReference type="GO" id="GO:0005737">
    <property type="term" value="C:cytoplasm"/>
    <property type="evidence" value="ECO:0007669"/>
    <property type="project" value="TreeGrafter"/>
</dbReference>
<protein>
    <recommendedName>
        <fullName evidence="2">Methyltransferase domain-containing protein</fullName>
    </recommendedName>
</protein>
<evidence type="ECO:0000313" key="4">
    <source>
        <dbReference type="Proteomes" id="UP000355283"/>
    </source>
</evidence>
<comment type="caution">
    <text evidence="3">The sequence shown here is derived from an EMBL/GenBank/DDBJ whole genome shotgun (WGS) entry which is preliminary data.</text>
</comment>
<dbReference type="InterPro" id="IPR025714">
    <property type="entry name" value="Methyltranfer_dom"/>
</dbReference>
<dbReference type="PANTHER" id="PTHR13369">
    <property type="match status" value="1"/>
</dbReference>
<feature type="compositionally biased region" description="Basic and acidic residues" evidence="1">
    <location>
        <begin position="460"/>
        <end position="493"/>
    </location>
</feature>
<evidence type="ECO:0000313" key="3">
    <source>
        <dbReference type="EMBL" id="TFJ83282.1"/>
    </source>
</evidence>
<dbReference type="Proteomes" id="UP000355283">
    <property type="component" value="Unassembled WGS sequence"/>
</dbReference>
<evidence type="ECO:0000256" key="1">
    <source>
        <dbReference type="SAM" id="MobiDB-lite"/>
    </source>
</evidence>
<feature type="compositionally biased region" description="Polar residues" evidence="1">
    <location>
        <begin position="502"/>
        <end position="516"/>
    </location>
</feature>